<feature type="transmembrane region" description="Helical" evidence="11">
    <location>
        <begin position="71"/>
        <end position="96"/>
    </location>
</feature>
<keyword evidence="5 9" id="KW-0297">G-protein coupled receptor</keyword>
<dbReference type="PRINTS" id="PR00237">
    <property type="entry name" value="GPCRRHODOPSN"/>
</dbReference>
<feature type="transmembrane region" description="Helical" evidence="11">
    <location>
        <begin position="117"/>
        <end position="140"/>
    </location>
</feature>
<evidence type="ECO:0000256" key="11">
    <source>
        <dbReference type="SAM" id="Phobius"/>
    </source>
</evidence>
<evidence type="ECO:0000256" key="9">
    <source>
        <dbReference type="RuleBase" id="RU000688"/>
    </source>
</evidence>
<feature type="transmembrane region" description="Helical" evidence="11">
    <location>
        <begin position="42"/>
        <end position="65"/>
    </location>
</feature>
<proteinExistence type="inferred from homology"/>
<feature type="domain" description="G-protein coupled receptors family 1 profile" evidence="12">
    <location>
        <begin position="21"/>
        <end position="360"/>
    </location>
</feature>
<evidence type="ECO:0000256" key="5">
    <source>
        <dbReference type="ARBA" id="ARBA00023040"/>
    </source>
</evidence>
<name>A0A9D4NVW9_DERFA</name>
<feature type="transmembrane region" description="Helical" evidence="11">
    <location>
        <begin position="301"/>
        <end position="319"/>
    </location>
</feature>
<dbReference type="PRINTS" id="PR01012">
    <property type="entry name" value="NRPEPTIDEYR"/>
</dbReference>
<sequence length="484" mass="57155">MIFKLFLYNTYFLVFIIGIIGNILVCWVVFRHPSMRSVTNIFISNLALSDILLCLFAVPFTPLYLLTYKEWIFGPIFCRLVPFVQGMSVYISVLTLMSIAIERYMVIIYPFKKHLNIIHSVIIIIIIWLLAFILTLPYGIFIDLIPVPQTTTSTSATKLSPSRHQQQQQQQTQYQYLMYHQNDHFYNETISSSSTTTTKSTLIITDDEQQQQQRSIETLKNLLQNLHKRKWYCDEVWPNDQLRLLFGLMTTIMQFVIPFCIITFCYTKVFLRLWYRMHNRLGLRNYSSQRQWLEKKRARRTNMMLIFMVVIFVISWLPLNTYNLMEDFYIPIAYWKHSRALFMTFHLIAMSSTCYNPFLYTWLNDNFRKEFYTIFTSIMHRLQWFLYRKRQKTTNQNNRINNDDNDNNNNNNAIDINRGDITTGVGRNMVWKQSTFGGGCVGGSNSGRLVPKDNLELQESLFITSLQNGILASHIIHNNGQLIN</sequence>
<evidence type="ECO:0000259" key="12">
    <source>
        <dbReference type="PROSITE" id="PS50262"/>
    </source>
</evidence>
<dbReference type="Gene3D" id="1.20.1070.10">
    <property type="entry name" value="Rhodopsin 7-helix transmembrane proteins"/>
    <property type="match status" value="2"/>
</dbReference>
<accession>A0A9D4NVW9</accession>
<dbReference type="GO" id="GO:0043005">
    <property type="term" value="C:neuron projection"/>
    <property type="evidence" value="ECO:0007669"/>
    <property type="project" value="TreeGrafter"/>
</dbReference>
<dbReference type="PANTHER" id="PTHR24235">
    <property type="entry name" value="NEUROPEPTIDE Y RECEPTOR"/>
    <property type="match status" value="1"/>
</dbReference>
<keyword evidence="4 11" id="KW-1133">Transmembrane helix</keyword>
<dbReference type="InterPro" id="IPR000611">
    <property type="entry name" value="NPY_rcpt"/>
</dbReference>
<comment type="similarity">
    <text evidence="2 9">Belongs to the G-protein coupled receptor 1 family.</text>
</comment>
<dbReference type="SMART" id="SM01381">
    <property type="entry name" value="7TM_GPCR_Srsx"/>
    <property type="match status" value="1"/>
</dbReference>
<evidence type="ECO:0000256" key="7">
    <source>
        <dbReference type="ARBA" id="ARBA00023170"/>
    </source>
</evidence>
<evidence type="ECO:0000256" key="8">
    <source>
        <dbReference type="ARBA" id="ARBA00023224"/>
    </source>
</evidence>
<dbReference type="PANTHER" id="PTHR24235:SF29">
    <property type="entry name" value="GH23382P"/>
    <property type="match status" value="1"/>
</dbReference>
<organism evidence="13">
    <name type="scientific">Dermatophagoides farinae</name>
    <name type="common">American house dust mite</name>
    <dbReference type="NCBI Taxonomy" id="6954"/>
    <lineage>
        <taxon>Eukaryota</taxon>
        <taxon>Metazoa</taxon>
        <taxon>Ecdysozoa</taxon>
        <taxon>Arthropoda</taxon>
        <taxon>Chelicerata</taxon>
        <taxon>Arachnida</taxon>
        <taxon>Acari</taxon>
        <taxon>Acariformes</taxon>
        <taxon>Sarcoptiformes</taxon>
        <taxon>Astigmata</taxon>
        <taxon>Psoroptidia</taxon>
        <taxon>Analgoidea</taxon>
        <taxon>Pyroglyphidae</taxon>
        <taxon>Dermatophagoidinae</taxon>
        <taxon>Dermatophagoides</taxon>
    </lineage>
</organism>
<feature type="transmembrane region" description="Helical" evidence="11">
    <location>
        <begin position="244"/>
        <end position="271"/>
    </location>
</feature>
<dbReference type="SUPFAM" id="SSF81321">
    <property type="entry name" value="Family A G protein-coupled receptor-like"/>
    <property type="match status" value="2"/>
</dbReference>
<feature type="transmembrane region" description="Helical" evidence="11">
    <location>
        <begin position="6"/>
        <end position="30"/>
    </location>
</feature>
<keyword evidence="8 9" id="KW-0807">Transducer</keyword>
<evidence type="ECO:0000256" key="10">
    <source>
        <dbReference type="SAM" id="MobiDB-lite"/>
    </source>
</evidence>
<dbReference type="Proteomes" id="UP000828236">
    <property type="component" value="Unassembled WGS sequence"/>
</dbReference>
<keyword evidence="7 9" id="KW-0675">Receptor</keyword>
<evidence type="ECO:0000256" key="6">
    <source>
        <dbReference type="ARBA" id="ARBA00023136"/>
    </source>
</evidence>
<dbReference type="Pfam" id="PF00001">
    <property type="entry name" value="7tm_1"/>
    <property type="match status" value="2"/>
</dbReference>
<dbReference type="GO" id="GO:0042923">
    <property type="term" value="F:neuropeptide binding"/>
    <property type="evidence" value="ECO:0007669"/>
    <property type="project" value="TreeGrafter"/>
</dbReference>
<keyword evidence="3 9" id="KW-0812">Transmembrane</keyword>
<keyword evidence="6 11" id="KW-0472">Membrane</keyword>
<evidence type="ECO:0000313" key="13">
    <source>
        <dbReference type="EMBL" id="KAH7639271.1"/>
    </source>
</evidence>
<dbReference type="GO" id="GO:0005886">
    <property type="term" value="C:plasma membrane"/>
    <property type="evidence" value="ECO:0007669"/>
    <property type="project" value="TreeGrafter"/>
</dbReference>
<dbReference type="AlphaFoldDB" id="A0A9D4NVW9"/>
<dbReference type="InterPro" id="IPR017452">
    <property type="entry name" value="GPCR_Rhodpsn_7TM"/>
</dbReference>
<dbReference type="EMBL" id="SDOV01000007">
    <property type="protein sequence ID" value="KAH7639271.1"/>
    <property type="molecule type" value="Genomic_DNA"/>
</dbReference>
<evidence type="ECO:0000256" key="4">
    <source>
        <dbReference type="ARBA" id="ARBA00022989"/>
    </source>
</evidence>
<feature type="transmembrane region" description="Helical" evidence="11">
    <location>
        <begin position="339"/>
        <end position="363"/>
    </location>
</feature>
<comment type="caution">
    <text evidence="13">The sequence shown here is derived from an EMBL/GenBank/DDBJ whole genome shotgun (WGS) entry which is preliminary data.</text>
</comment>
<dbReference type="GO" id="GO:0004983">
    <property type="term" value="F:neuropeptide Y receptor activity"/>
    <property type="evidence" value="ECO:0007669"/>
    <property type="project" value="InterPro"/>
</dbReference>
<dbReference type="InterPro" id="IPR000276">
    <property type="entry name" value="GPCR_Rhodpsn"/>
</dbReference>
<protein>
    <submittedName>
        <fullName evidence="13">GPCR-chaperone-like protein</fullName>
    </submittedName>
</protein>
<evidence type="ECO:0000256" key="3">
    <source>
        <dbReference type="ARBA" id="ARBA00022692"/>
    </source>
</evidence>
<gene>
    <name evidence="13" type="ORF">HUG17_3304</name>
</gene>
<comment type="subcellular location">
    <subcellularLocation>
        <location evidence="1">Membrane</location>
        <topology evidence="1">Multi-pass membrane protein</topology>
    </subcellularLocation>
</comment>
<reference evidence="13" key="1">
    <citation type="submission" date="2020-06" db="EMBL/GenBank/DDBJ databases">
        <authorList>
            <person name="Ji K."/>
            <person name="Li J."/>
        </authorList>
    </citation>
    <scope>NUCLEOTIDE SEQUENCE</scope>
    <source>
        <strain evidence="13">JKM2019</strain>
        <tissue evidence="13">Whole body</tissue>
    </source>
</reference>
<feature type="region of interest" description="Disordered" evidence="10">
    <location>
        <begin position="396"/>
        <end position="415"/>
    </location>
</feature>
<dbReference type="PROSITE" id="PS00237">
    <property type="entry name" value="G_PROTEIN_RECEP_F1_1"/>
    <property type="match status" value="1"/>
</dbReference>
<reference evidence="13" key="2">
    <citation type="journal article" date="2021" name="World Allergy Organ. J.">
        <title>Chromosome-level assembly of Dermatophagoides farinae genome and transcriptome reveals two novel allergens Der f 37 and Der f 39.</title>
        <authorList>
            <person name="Chen J."/>
            <person name="Cai Z."/>
            <person name="Fan D."/>
            <person name="Hu J."/>
            <person name="Hou Y."/>
            <person name="He Y."/>
            <person name="Zhang Z."/>
            <person name="Zhao Z."/>
            <person name="Gao P."/>
            <person name="Hu W."/>
            <person name="Sun J."/>
            <person name="Li J."/>
            <person name="Ji K."/>
        </authorList>
    </citation>
    <scope>NUCLEOTIDE SEQUENCE</scope>
    <source>
        <strain evidence="13">JKM2019</strain>
    </source>
</reference>
<evidence type="ECO:0000256" key="2">
    <source>
        <dbReference type="ARBA" id="ARBA00010663"/>
    </source>
</evidence>
<dbReference type="PROSITE" id="PS50262">
    <property type="entry name" value="G_PROTEIN_RECEP_F1_2"/>
    <property type="match status" value="1"/>
</dbReference>
<dbReference type="CDD" id="cd15203">
    <property type="entry name" value="7tmA_NPYR-like"/>
    <property type="match status" value="1"/>
</dbReference>
<evidence type="ECO:0000256" key="1">
    <source>
        <dbReference type="ARBA" id="ARBA00004141"/>
    </source>
</evidence>